<reference evidence="5 6" key="2">
    <citation type="submission" date="2018-11" db="EMBL/GenBank/DDBJ databases">
        <authorList>
            <consortium name="Pathogen Informatics"/>
        </authorList>
    </citation>
    <scope>NUCLEOTIDE SEQUENCE [LARGE SCALE GENOMIC DNA]</scope>
    <source>
        <strain evidence="5 6">NST_G2</strain>
    </source>
</reference>
<keyword evidence="6" id="KW-1185">Reference proteome</keyword>
<dbReference type="WBParaSite" id="SSLN_0001059001-mRNA-1">
    <property type="protein sequence ID" value="SSLN_0001059001-mRNA-1"/>
    <property type="gene ID" value="SSLN_0001059001"/>
</dbReference>
<dbReference type="GO" id="GO:0015293">
    <property type="term" value="F:symporter activity"/>
    <property type="evidence" value="ECO:0007669"/>
    <property type="project" value="InterPro"/>
</dbReference>
<sequence length="89" mass="9929">MRRGVIFVAVAFGLVASATKEKGVLFLESCTSISEVVLKLIRAFLKYMLQLPLSLFSITQTPHWNPREALCSHLHLAQAWFMGFAMTSA</sequence>
<dbReference type="InterPro" id="IPR036458">
    <property type="entry name" value="Na:dicarbo_symporter_sf"/>
</dbReference>
<proteinExistence type="predicted"/>
<evidence type="ECO:0000256" key="2">
    <source>
        <dbReference type="ARBA" id="ARBA00022989"/>
    </source>
</evidence>
<evidence type="ECO:0000313" key="7">
    <source>
        <dbReference type="WBParaSite" id="SSLN_0001059001-mRNA-1"/>
    </source>
</evidence>
<dbReference type="EMBL" id="UYSU01035714">
    <property type="protein sequence ID" value="VDL96577.1"/>
    <property type="molecule type" value="Genomic_DNA"/>
</dbReference>
<gene>
    <name evidence="5" type="ORF">SSLN_LOCUS10192</name>
</gene>
<dbReference type="GO" id="GO:0016020">
    <property type="term" value="C:membrane"/>
    <property type="evidence" value="ECO:0007669"/>
    <property type="project" value="InterPro"/>
</dbReference>
<evidence type="ECO:0000256" key="3">
    <source>
        <dbReference type="ARBA" id="ARBA00023136"/>
    </source>
</evidence>
<dbReference type="AlphaFoldDB" id="A0A183T144"/>
<evidence type="ECO:0000313" key="5">
    <source>
        <dbReference type="EMBL" id="VDL96577.1"/>
    </source>
</evidence>
<dbReference type="Proteomes" id="UP000275846">
    <property type="component" value="Unassembled WGS sequence"/>
</dbReference>
<keyword evidence="3" id="KW-0472">Membrane</keyword>
<dbReference type="Gene3D" id="1.10.3860.10">
    <property type="entry name" value="Sodium:dicarboxylate symporter"/>
    <property type="match status" value="1"/>
</dbReference>
<name>A0A183T144_SCHSO</name>
<evidence type="ECO:0000256" key="4">
    <source>
        <dbReference type="SAM" id="SignalP"/>
    </source>
</evidence>
<feature type="signal peptide" evidence="4">
    <location>
        <begin position="1"/>
        <end position="17"/>
    </location>
</feature>
<keyword evidence="1" id="KW-0812">Transmembrane</keyword>
<organism evidence="7">
    <name type="scientific">Schistocephalus solidus</name>
    <name type="common">Tapeworm</name>
    <dbReference type="NCBI Taxonomy" id="70667"/>
    <lineage>
        <taxon>Eukaryota</taxon>
        <taxon>Metazoa</taxon>
        <taxon>Spiralia</taxon>
        <taxon>Lophotrochozoa</taxon>
        <taxon>Platyhelminthes</taxon>
        <taxon>Cestoda</taxon>
        <taxon>Eucestoda</taxon>
        <taxon>Diphyllobothriidea</taxon>
        <taxon>Diphyllobothriidae</taxon>
        <taxon>Schistocephalus</taxon>
    </lineage>
</organism>
<evidence type="ECO:0000256" key="1">
    <source>
        <dbReference type="ARBA" id="ARBA00022692"/>
    </source>
</evidence>
<accession>A0A183T144</accession>
<feature type="chain" id="PRO_5043141402" evidence="4">
    <location>
        <begin position="18"/>
        <end position="89"/>
    </location>
</feature>
<protein>
    <submittedName>
        <fullName evidence="7">Secreted protein</fullName>
    </submittedName>
</protein>
<reference evidence="7" key="1">
    <citation type="submission" date="2016-06" db="UniProtKB">
        <authorList>
            <consortium name="WormBaseParasite"/>
        </authorList>
    </citation>
    <scope>IDENTIFICATION</scope>
</reference>
<keyword evidence="4" id="KW-0732">Signal</keyword>
<evidence type="ECO:0000313" key="6">
    <source>
        <dbReference type="Proteomes" id="UP000275846"/>
    </source>
</evidence>
<keyword evidence="2" id="KW-1133">Transmembrane helix</keyword>